<evidence type="ECO:0000313" key="1">
    <source>
        <dbReference type="EMBL" id="OGY46211.1"/>
    </source>
</evidence>
<gene>
    <name evidence="1" type="ORF">A2744_04380</name>
</gene>
<dbReference type="STRING" id="1797535.A2744_04380"/>
<protein>
    <recommendedName>
        <fullName evidence="3">Glycosyltransferase 2-like domain-containing protein</fullName>
    </recommendedName>
</protein>
<evidence type="ECO:0000313" key="2">
    <source>
        <dbReference type="Proteomes" id="UP000178240"/>
    </source>
</evidence>
<name>A0A1G1Y1V4_9BACT</name>
<dbReference type="InterPro" id="IPR029044">
    <property type="entry name" value="Nucleotide-diphossugar_trans"/>
</dbReference>
<organism evidence="1 2">
    <name type="scientific">Candidatus Buchananbacteria bacterium RIFCSPHIGHO2_01_FULL_44_11</name>
    <dbReference type="NCBI Taxonomy" id="1797535"/>
    <lineage>
        <taxon>Bacteria</taxon>
        <taxon>Candidatus Buchananiibacteriota</taxon>
    </lineage>
</organism>
<sequence>MTNSTSTNKTVIVVPTYWSRPLPERWRQGDAVYDHPTALNEDDTLGRFLNSINILRQPECEVVVLVCVTTPEIEAETVKRVRQIVASASCPVPVYLFSDSHLRQLQKTLTTAGFSNLASRLSLRGYSSIRNACLLAAQLRQAELAVLIDDDEVFEDPEFLNKARQAISAQRPGIAGYYVEPDNQGGRTYIRERAIPFWMKFWNKFRFQNESFRRIIGQAEPRLKVTPFAFGGNLVIHQTLFSRVPFDPLVNRGEDMDYVMNAKMFDVDFYLDNHLAITHLPPVRSHPQYRRLAEDMNRFSYQRSKLHQQRPLPGLRQISASDFNPYPGYFLGSGFILKVIITSLLLSLDYLSQADWRGVFGALANMRFIFSRHPAAFSRFIDFQRDWRELMTKISALSEGSFLDRVE</sequence>
<proteinExistence type="predicted"/>
<reference evidence="1 2" key="1">
    <citation type="journal article" date="2016" name="Nat. Commun.">
        <title>Thousands of microbial genomes shed light on interconnected biogeochemical processes in an aquifer system.</title>
        <authorList>
            <person name="Anantharaman K."/>
            <person name="Brown C.T."/>
            <person name="Hug L.A."/>
            <person name="Sharon I."/>
            <person name="Castelle C.J."/>
            <person name="Probst A.J."/>
            <person name="Thomas B.C."/>
            <person name="Singh A."/>
            <person name="Wilkins M.J."/>
            <person name="Karaoz U."/>
            <person name="Brodie E.L."/>
            <person name="Williams K.H."/>
            <person name="Hubbard S.S."/>
            <person name="Banfield J.F."/>
        </authorList>
    </citation>
    <scope>NUCLEOTIDE SEQUENCE [LARGE SCALE GENOMIC DNA]</scope>
</reference>
<dbReference type="EMBL" id="MHIE01000006">
    <property type="protein sequence ID" value="OGY46211.1"/>
    <property type="molecule type" value="Genomic_DNA"/>
</dbReference>
<dbReference type="AlphaFoldDB" id="A0A1G1Y1V4"/>
<dbReference type="SUPFAM" id="SSF53448">
    <property type="entry name" value="Nucleotide-diphospho-sugar transferases"/>
    <property type="match status" value="1"/>
</dbReference>
<dbReference type="Gene3D" id="3.90.550.10">
    <property type="entry name" value="Spore Coat Polysaccharide Biosynthesis Protein SpsA, Chain A"/>
    <property type="match status" value="1"/>
</dbReference>
<dbReference type="Proteomes" id="UP000178240">
    <property type="component" value="Unassembled WGS sequence"/>
</dbReference>
<accession>A0A1G1Y1V4</accession>
<comment type="caution">
    <text evidence="1">The sequence shown here is derived from an EMBL/GenBank/DDBJ whole genome shotgun (WGS) entry which is preliminary data.</text>
</comment>
<evidence type="ECO:0008006" key="3">
    <source>
        <dbReference type="Google" id="ProtNLM"/>
    </source>
</evidence>